<keyword evidence="3" id="KW-1185">Reference proteome</keyword>
<dbReference type="Proteomes" id="UP001189429">
    <property type="component" value="Unassembled WGS sequence"/>
</dbReference>
<evidence type="ECO:0000313" key="3">
    <source>
        <dbReference type="Proteomes" id="UP001189429"/>
    </source>
</evidence>
<accession>A0ABN9VSS7</accession>
<evidence type="ECO:0000256" key="1">
    <source>
        <dbReference type="SAM" id="MobiDB-lite"/>
    </source>
</evidence>
<proteinExistence type="predicted"/>
<sequence length="58" mass="5653">GPGGSSVTFRRCSGEDPSGEAECDAMALLDAPAGAPRPKPSNARNGAPLACDGADALP</sequence>
<comment type="caution">
    <text evidence="2">The sequence shown here is derived from an EMBL/GenBank/DDBJ whole genome shotgun (WGS) entry which is preliminary data.</text>
</comment>
<evidence type="ECO:0000313" key="2">
    <source>
        <dbReference type="EMBL" id="CAK0875501.1"/>
    </source>
</evidence>
<dbReference type="EMBL" id="CAUYUJ010017518">
    <property type="protein sequence ID" value="CAK0875501.1"/>
    <property type="molecule type" value="Genomic_DNA"/>
</dbReference>
<gene>
    <name evidence="2" type="ORF">PCOR1329_LOCUS60151</name>
</gene>
<feature type="region of interest" description="Disordered" evidence="1">
    <location>
        <begin position="1"/>
        <end position="20"/>
    </location>
</feature>
<organism evidence="2 3">
    <name type="scientific">Prorocentrum cordatum</name>
    <dbReference type="NCBI Taxonomy" id="2364126"/>
    <lineage>
        <taxon>Eukaryota</taxon>
        <taxon>Sar</taxon>
        <taxon>Alveolata</taxon>
        <taxon>Dinophyceae</taxon>
        <taxon>Prorocentrales</taxon>
        <taxon>Prorocentraceae</taxon>
        <taxon>Prorocentrum</taxon>
    </lineage>
</organism>
<name>A0ABN9VSS7_9DINO</name>
<feature type="non-terminal residue" evidence="2">
    <location>
        <position position="1"/>
    </location>
</feature>
<protein>
    <submittedName>
        <fullName evidence="2">Uncharacterized protein</fullName>
    </submittedName>
</protein>
<reference evidence="2" key="1">
    <citation type="submission" date="2023-10" db="EMBL/GenBank/DDBJ databases">
        <authorList>
            <person name="Chen Y."/>
            <person name="Shah S."/>
            <person name="Dougan E. K."/>
            <person name="Thang M."/>
            <person name="Chan C."/>
        </authorList>
    </citation>
    <scope>NUCLEOTIDE SEQUENCE [LARGE SCALE GENOMIC DNA]</scope>
</reference>
<feature type="region of interest" description="Disordered" evidence="1">
    <location>
        <begin position="30"/>
        <end position="58"/>
    </location>
</feature>